<evidence type="ECO:0000256" key="13">
    <source>
        <dbReference type="ARBA" id="ARBA00023136"/>
    </source>
</evidence>
<dbReference type="UniPathway" id="UPA00148">
    <property type="reaction ID" value="UER00238"/>
</dbReference>
<evidence type="ECO:0000256" key="18">
    <source>
        <dbReference type="ARBA" id="ARBA00049504"/>
    </source>
</evidence>
<comment type="subcellular location">
    <subcellularLocation>
        <location evidence="2 19">Cell membrane</location>
        <topology evidence="2 19">Multi-pass membrane protein</topology>
    </subcellularLocation>
</comment>
<evidence type="ECO:0000256" key="5">
    <source>
        <dbReference type="ARBA" id="ARBA00013200"/>
    </source>
</evidence>
<feature type="transmembrane region" description="Helical" evidence="19">
    <location>
        <begin position="110"/>
        <end position="127"/>
    </location>
</feature>
<evidence type="ECO:0000256" key="4">
    <source>
        <dbReference type="ARBA" id="ARBA00010561"/>
    </source>
</evidence>
<comment type="similarity">
    <text evidence="4 19">Belongs to the CobS family.</text>
</comment>
<reference evidence="20" key="2">
    <citation type="journal article" date="2018" name="Syst. Appl. Microbiol.">
        <title>A new symbiotic nanoarchaeote (Candidatus Nanoclepta minutus) and its host (Zestosphaera tikiterensis gen. nov., sp. nov.) from a New Zealand hot spring.</title>
        <authorList>
            <person name="St John E."/>
            <person name="Liu Y."/>
            <person name="Podar M."/>
            <person name="Stott M.B."/>
            <person name="Meneghin J."/>
            <person name="Chen Z."/>
            <person name="Lagutin K."/>
            <person name="Mitchell K."/>
            <person name="Reysenbach A.L."/>
        </authorList>
    </citation>
    <scope>NUCLEOTIDE SEQUENCE [LARGE SCALE GENOMIC DNA]</scope>
    <source>
        <strain evidence="20">NZ3</strain>
    </source>
</reference>
<evidence type="ECO:0000256" key="2">
    <source>
        <dbReference type="ARBA" id="ARBA00004651"/>
    </source>
</evidence>
<dbReference type="GO" id="GO:0008818">
    <property type="term" value="F:cobalamin 5'-phosphate synthase activity"/>
    <property type="evidence" value="ECO:0007669"/>
    <property type="project" value="UniProtKB-UniRule"/>
</dbReference>
<evidence type="ECO:0000313" key="20">
    <source>
        <dbReference type="EMBL" id="PUA33989.1"/>
    </source>
</evidence>
<evidence type="ECO:0000313" key="21">
    <source>
        <dbReference type="Proteomes" id="UP000244093"/>
    </source>
</evidence>
<evidence type="ECO:0000256" key="8">
    <source>
        <dbReference type="ARBA" id="ARBA00022573"/>
    </source>
</evidence>
<gene>
    <name evidence="19" type="primary">cobS</name>
    <name evidence="20" type="ORF">B7O98_00830</name>
</gene>
<evidence type="ECO:0000256" key="11">
    <source>
        <dbReference type="ARBA" id="ARBA00022842"/>
    </source>
</evidence>
<feature type="transmembrane region" description="Helical" evidence="19">
    <location>
        <begin position="204"/>
        <end position="223"/>
    </location>
</feature>
<evidence type="ECO:0000256" key="3">
    <source>
        <dbReference type="ARBA" id="ARBA00004663"/>
    </source>
</evidence>
<dbReference type="GO" id="GO:0005886">
    <property type="term" value="C:plasma membrane"/>
    <property type="evidence" value="ECO:0007669"/>
    <property type="project" value="UniProtKB-SubCell"/>
</dbReference>
<feature type="transmembrane region" description="Helical" evidence="19">
    <location>
        <begin position="180"/>
        <end position="198"/>
    </location>
</feature>
<sequence>MNNLVARGVRSLLSFLTTIPTGEGDIEAGAKVFYLVPLIGLFEGGVVGLVLNVLSVFELPTDMIAILCLVTHIAITGGIHMDGYCDYLDVIGSHKRGEEALKIMKDPRRGTFSVVILTLSLMANYISLNKLVALGVPELTLILIFVYVSAAESMYIIAVIGKEEPYMGLGHMFSKYAKSFKNVAINATLYSSVAFLLTVSYAKIFPQILTVLTLTIIVCLFSYRDSKHRLGFVTGDVMGFTYELLRTLSLLTLSVTI</sequence>
<keyword evidence="9 19" id="KW-0808">Transferase</keyword>
<dbReference type="EC" id="2.7.8.26" evidence="5 19"/>
<evidence type="ECO:0000256" key="1">
    <source>
        <dbReference type="ARBA" id="ARBA00001946"/>
    </source>
</evidence>
<comment type="cofactor">
    <cofactor evidence="1 19">
        <name>Mg(2+)</name>
        <dbReference type="ChEBI" id="CHEBI:18420"/>
    </cofactor>
</comment>
<dbReference type="GO" id="GO:0051073">
    <property type="term" value="F:adenosylcobinamide-GDP ribazoletransferase activity"/>
    <property type="evidence" value="ECO:0007669"/>
    <property type="project" value="UniProtKB-UniRule"/>
</dbReference>
<dbReference type="HAMAP" id="MF_00719">
    <property type="entry name" value="CobS"/>
    <property type="match status" value="1"/>
</dbReference>
<keyword evidence="8 19" id="KW-0169">Cobalamin biosynthesis</keyword>
<name>A0A2R7Y9J6_9CREN</name>
<dbReference type="AlphaFoldDB" id="A0A2R7Y9J6"/>
<protein>
    <recommendedName>
        <fullName evidence="6 19">Adenosylcobinamide-GDP ribazoletransferase</fullName>
        <ecNumber evidence="5 19">2.7.8.26</ecNumber>
    </recommendedName>
    <alternativeName>
        <fullName evidence="16 19">Cobalamin synthase</fullName>
    </alternativeName>
    <alternativeName>
        <fullName evidence="15 19">Cobalamin-5'-phosphate synthase</fullName>
    </alternativeName>
</protein>
<organism evidence="20 21">
    <name type="scientific">Zestosphaera tikiterensis</name>
    <dbReference type="NCBI Taxonomy" id="1973259"/>
    <lineage>
        <taxon>Archaea</taxon>
        <taxon>Thermoproteota</taxon>
        <taxon>Thermoprotei</taxon>
        <taxon>Desulfurococcales</taxon>
        <taxon>Desulfurococcaceae</taxon>
        <taxon>Zestosphaera</taxon>
    </lineage>
</organism>
<evidence type="ECO:0000256" key="15">
    <source>
        <dbReference type="ARBA" id="ARBA00032605"/>
    </source>
</evidence>
<evidence type="ECO:0000256" key="17">
    <source>
        <dbReference type="ARBA" id="ARBA00048623"/>
    </source>
</evidence>
<keyword evidence="7 19" id="KW-1003">Cell membrane</keyword>
<comment type="caution">
    <text evidence="20">The sequence shown here is derived from an EMBL/GenBank/DDBJ whole genome shotgun (WGS) entry which is preliminary data.</text>
</comment>
<dbReference type="PANTHER" id="PTHR34148">
    <property type="entry name" value="ADENOSYLCOBINAMIDE-GDP RIBAZOLETRANSFERASE"/>
    <property type="match status" value="1"/>
</dbReference>
<comment type="pathway">
    <text evidence="3 19">Cofactor biosynthesis; adenosylcobalamin biosynthesis; adenosylcobalamin from cob(II)yrinate a,c-diamide: step 7/7.</text>
</comment>
<comment type="catalytic activity">
    <reaction evidence="18 19">
        <text>alpha-ribazole 5'-phosphate + adenosylcob(III)inamide-GDP = adenosylcob(III)alamin 5'-phosphate + GMP + H(+)</text>
        <dbReference type="Rhea" id="RHEA:23560"/>
        <dbReference type="ChEBI" id="CHEBI:15378"/>
        <dbReference type="ChEBI" id="CHEBI:57918"/>
        <dbReference type="ChEBI" id="CHEBI:58115"/>
        <dbReference type="ChEBI" id="CHEBI:60487"/>
        <dbReference type="ChEBI" id="CHEBI:60493"/>
        <dbReference type="EC" id="2.7.8.26"/>
    </reaction>
</comment>
<proteinExistence type="inferred from homology"/>
<evidence type="ECO:0000256" key="14">
    <source>
        <dbReference type="ARBA" id="ARBA00025228"/>
    </source>
</evidence>
<comment type="function">
    <text evidence="14 19">Joins adenosylcobinamide-GDP and alpha-ribazole to generate adenosylcobalamin (Ado-cobalamin). Also synthesizes adenosylcobalamin 5'-phosphate from adenosylcobinamide-GDP and alpha-ribazole 5'-phosphate.</text>
</comment>
<reference evidence="20" key="1">
    <citation type="submission" date="2017-04" db="EMBL/GenBank/DDBJ databases">
        <authorList>
            <person name="Afonso C.L."/>
            <person name="Miller P.J."/>
            <person name="Scott M.A."/>
            <person name="Spackman E."/>
            <person name="Goraichik I."/>
            <person name="Dimitrov K.M."/>
            <person name="Suarez D.L."/>
            <person name="Swayne D.E."/>
        </authorList>
    </citation>
    <scope>NUCLEOTIDE SEQUENCE</scope>
    <source>
        <strain evidence="20">NZ3</strain>
    </source>
</reference>
<dbReference type="EMBL" id="NBVN01000001">
    <property type="protein sequence ID" value="PUA33989.1"/>
    <property type="molecule type" value="Genomic_DNA"/>
</dbReference>
<evidence type="ECO:0000256" key="7">
    <source>
        <dbReference type="ARBA" id="ARBA00022475"/>
    </source>
</evidence>
<feature type="transmembrane region" description="Helical" evidence="19">
    <location>
        <begin position="34"/>
        <end position="57"/>
    </location>
</feature>
<dbReference type="PANTHER" id="PTHR34148:SF1">
    <property type="entry name" value="ADENOSYLCOBINAMIDE-GDP RIBAZOLETRANSFERASE"/>
    <property type="match status" value="1"/>
</dbReference>
<evidence type="ECO:0000256" key="16">
    <source>
        <dbReference type="ARBA" id="ARBA00032853"/>
    </source>
</evidence>
<comment type="catalytic activity">
    <reaction evidence="17 19">
        <text>alpha-ribazole + adenosylcob(III)inamide-GDP = adenosylcob(III)alamin + GMP + H(+)</text>
        <dbReference type="Rhea" id="RHEA:16049"/>
        <dbReference type="ChEBI" id="CHEBI:10329"/>
        <dbReference type="ChEBI" id="CHEBI:15378"/>
        <dbReference type="ChEBI" id="CHEBI:18408"/>
        <dbReference type="ChEBI" id="CHEBI:58115"/>
        <dbReference type="ChEBI" id="CHEBI:60487"/>
        <dbReference type="EC" id="2.7.8.26"/>
    </reaction>
</comment>
<evidence type="ECO:0000256" key="9">
    <source>
        <dbReference type="ARBA" id="ARBA00022679"/>
    </source>
</evidence>
<accession>A0A2R7Y9J6</accession>
<evidence type="ECO:0000256" key="19">
    <source>
        <dbReference type="HAMAP-Rule" id="MF_00719"/>
    </source>
</evidence>
<keyword evidence="10 19" id="KW-0812">Transmembrane</keyword>
<keyword evidence="11 19" id="KW-0460">Magnesium</keyword>
<dbReference type="GO" id="GO:0009236">
    <property type="term" value="P:cobalamin biosynthetic process"/>
    <property type="evidence" value="ECO:0007669"/>
    <property type="project" value="UniProtKB-UniRule"/>
</dbReference>
<evidence type="ECO:0000256" key="10">
    <source>
        <dbReference type="ARBA" id="ARBA00022692"/>
    </source>
</evidence>
<keyword evidence="12 19" id="KW-1133">Transmembrane helix</keyword>
<evidence type="ECO:0000256" key="12">
    <source>
        <dbReference type="ARBA" id="ARBA00022989"/>
    </source>
</evidence>
<dbReference type="InterPro" id="IPR003805">
    <property type="entry name" value="CobS"/>
</dbReference>
<keyword evidence="13 19" id="KW-0472">Membrane</keyword>
<dbReference type="Pfam" id="PF02654">
    <property type="entry name" value="CobS"/>
    <property type="match status" value="1"/>
</dbReference>
<dbReference type="Proteomes" id="UP000244093">
    <property type="component" value="Unassembled WGS sequence"/>
</dbReference>
<evidence type="ECO:0000256" key="6">
    <source>
        <dbReference type="ARBA" id="ARBA00015850"/>
    </source>
</evidence>
<feature type="transmembrane region" description="Helical" evidence="19">
    <location>
        <begin position="139"/>
        <end position="160"/>
    </location>
</feature>